<protein>
    <recommendedName>
        <fullName evidence="4">L1 transposable element RRM domain-containing protein</fullName>
    </recommendedName>
</protein>
<proteinExistence type="predicted"/>
<organism evidence="2 3">
    <name type="scientific">Xenopus laevis</name>
    <name type="common">African clawed frog</name>
    <dbReference type="NCBI Taxonomy" id="8355"/>
    <lineage>
        <taxon>Eukaryota</taxon>
        <taxon>Metazoa</taxon>
        <taxon>Chordata</taxon>
        <taxon>Craniata</taxon>
        <taxon>Vertebrata</taxon>
        <taxon>Euteleostomi</taxon>
        <taxon>Amphibia</taxon>
        <taxon>Batrachia</taxon>
        <taxon>Anura</taxon>
        <taxon>Pipoidea</taxon>
        <taxon>Pipidae</taxon>
        <taxon>Xenopodinae</taxon>
        <taxon>Xenopus</taxon>
        <taxon>Xenopus</taxon>
    </lineage>
</organism>
<gene>
    <name evidence="2" type="ORF">XELAEV_18029824mg</name>
</gene>
<name>A0A974CU26_XENLA</name>
<dbReference type="OMA" id="DILCCIN"/>
<dbReference type="PANTHER" id="PTHR11505">
    <property type="entry name" value="L1 TRANSPOSABLE ELEMENT-RELATED"/>
    <property type="match status" value="1"/>
</dbReference>
<sequence length="253" mass="28648">MGKSQGGKLTKDSGKTPKHSGHHKDIPSLFSKKNREAAQAKMAPARAEEPDDAVSLAPDSSDVDSETDSTMDVQTYLKRLPSKSDIKEMLHTMTDEIRSELHGIKQELESVGARTDSLERNQTKLVSNHKLHRAIILKQSKEIEELHRHVEDLQNRSRRNNIRVRGVPETVQKDAILPTLLQIFNGILEREAHTVIPIDRAHRVYKPRNAPPDAPRDILCCINDFPTKEKILLKARKTKQLSFEDNAIILLQD</sequence>
<reference evidence="3" key="1">
    <citation type="journal article" date="2016" name="Nature">
        <title>Genome evolution in the allotetraploid frog Xenopus laevis.</title>
        <authorList>
            <person name="Session A.M."/>
            <person name="Uno Y."/>
            <person name="Kwon T."/>
            <person name="Chapman J.A."/>
            <person name="Toyoda A."/>
            <person name="Takahashi S."/>
            <person name="Fukui A."/>
            <person name="Hikosaka A."/>
            <person name="Suzuki A."/>
            <person name="Kondo M."/>
            <person name="van Heeringen S.J."/>
            <person name="Quigley I."/>
            <person name="Heinz S."/>
            <person name="Ogino H."/>
            <person name="Ochi H."/>
            <person name="Hellsten U."/>
            <person name="Lyons J.B."/>
            <person name="Simakov O."/>
            <person name="Putnam N."/>
            <person name="Stites J."/>
            <person name="Kuroki Y."/>
            <person name="Tanaka T."/>
            <person name="Michiue T."/>
            <person name="Watanabe M."/>
            <person name="Bogdanovic O."/>
            <person name="Lister R."/>
            <person name="Georgiou G."/>
            <person name="Paranjpe S.S."/>
            <person name="van Kruijsbergen I."/>
            <person name="Shu S."/>
            <person name="Carlson J."/>
            <person name="Kinoshita T."/>
            <person name="Ohta Y."/>
            <person name="Mawaribuchi S."/>
            <person name="Jenkins J."/>
            <person name="Grimwood J."/>
            <person name="Schmutz J."/>
            <person name="Mitros T."/>
            <person name="Mozaffari S.V."/>
            <person name="Suzuki Y."/>
            <person name="Haramoto Y."/>
            <person name="Yamamoto T.S."/>
            <person name="Takagi C."/>
            <person name="Heald R."/>
            <person name="Miller K."/>
            <person name="Haudenschild C."/>
            <person name="Kitzman J."/>
            <person name="Nakayama T."/>
            <person name="Izutsu Y."/>
            <person name="Robert J."/>
            <person name="Fortriede J."/>
            <person name="Burns K."/>
            <person name="Lotay V."/>
            <person name="Karimi K."/>
            <person name="Yasuoka Y."/>
            <person name="Dichmann D.S."/>
            <person name="Flajnik M.F."/>
            <person name="Houston D.W."/>
            <person name="Shendure J."/>
            <person name="DuPasquier L."/>
            <person name="Vize P.D."/>
            <person name="Zorn A.M."/>
            <person name="Ito M."/>
            <person name="Marcotte E.M."/>
            <person name="Wallingford J.B."/>
            <person name="Ito Y."/>
            <person name="Asashima M."/>
            <person name="Ueno N."/>
            <person name="Matsuda Y."/>
            <person name="Veenstra G.J."/>
            <person name="Fujiyama A."/>
            <person name="Harland R.M."/>
            <person name="Taira M."/>
            <person name="Rokhsar D.S."/>
        </authorList>
    </citation>
    <scope>NUCLEOTIDE SEQUENCE [LARGE SCALE GENOMIC DNA]</scope>
    <source>
        <strain evidence="3">J</strain>
    </source>
</reference>
<feature type="region of interest" description="Disordered" evidence="1">
    <location>
        <begin position="1"/>
        <end position="70"/>
    </location>
</feature>
<evidence type="ECO:0000313" key="2">
    <source>
        <dbReference type="EMBL" id="OCT78735.1"/>
    </source>
</evidence>
<evidence type="ECO:0008006" key="4">
    <source>
        <dbReference type="Google" id="ProtNLM"/>
    </source>
</evidence>
<dbReference type="AlphaFoldDB" id="A0A974CU26"/>
<dbReference type="InterPro" id="IPR004244">
    <property type="entry name" value="Transposase_22"/>
</dbReference>
<dbReference type="Proteomes" id="UP000694892">
    <property type="component" value="Chromosome 5S"/>
</dbReference>
<feature type="non-terminal residue" evidence="2">
    <location>
        <position position="253"/>
    </location>
</feature>
<evidence type="ECO:0000256" key="1">
    <source>
        <dbReference type="SAM" id="MobiDB-lite"/>
    </source>
</evidence>
<dbReference type="Gene3D" id="3.30.70.1820">
    <property type="entry name" value="L1 transposable element, RRM domain"/>
    <property type="match status" value="1"/>
</dbReference>
<evidence type="ECO:0000313" key="3">
    <source>
        <dbReference type="Proteomes" id="UP000694892"/>
    </source>
</evidence>
<accession>A0A974CU26</accession>
<dbReference type="EMBL" id="CM004475">
    <property type="protein sequence ID" value="OCT78735.1"/>
    <property type="molecule type" value="Genomic_DNA"/>
</dbReference>